<name>A0A0N4W9V8_HAEPC</name>
<feature type="compositionally biased region" description="Acidic residues" evidence="1">
    <location>
        <begin position="42"/>
        <end position="58"/>
    </location>
</feature>
<accession>A0A0N4W9V8</accession>
<evidence type="ECO:0000259" key="2">
    <source>
        <dbReference type="Pfam" id="PF13843"/>
    </source>
</evidence>
<feature type="domain" description="PiggyBac transposable element-derived protein" evidence="2">
    <location>
        <begin position="94"/>
        <end position="189"/>
    </location>
</feature>
<dbReference type="Pfam" id="PF13843">
    <property type="entry name" value="DDE_Tnp_1_7"/>
    <property type="match status" value="1"/>
</dbReference>
<evidence type="ECO:0000313" key="3">
    <source>
        <dbReference type="WBParaSite" id="HPLM_0000711301-mRNA-1"/>
    </source>
</evidence>
<dbReference type="AlphaFoldDB" id="A0A0N4W9V8"/>
<dbReference type="InterPro" id="IPR029526">
    <property type="entry name" value="PGBD"/>
</dbReference>
<dbReference type="PANTHER" id="PTHR46599:SF3">
    <property type="entry name" value="PIGGYBAC TRANSPOSABLE ELEMENT-DERIVED PROTEIN 4"/>
    <property type="match status" value="1"/>
</dbReference>
<dbReference type="WBParaSite" id="HPLM_0000711301-mRNA-1">
    <property type="protein sequence ID" value="HPLM_0000711301-mRNA-1"/>
    <property type="gene ID" value="HPLM_0000711301"/>
</dbReference>
<reference evidence="3" key="1">
    <citation type="submission" date="2017-02" db="UniProtKB">
        <authorList>
            <consortium name="WormBaseParasite"/>
        </authorList>
    </citation>
    <scope>IDENTIFICATION</scope>
</reference>
<dbReference type="PANTHER" id="PTHR46599">
    <property type="entry name" value="PIGGYBAC TRANSPOSABLE ELEMENT-DERIVED PROTEIN 4"/>
    <property type="match status" value="1"/>
</dbReference>
<protein>
    <submittedName>
        <fullName evidence="3">DDE_Tnp_1_7 domain-containing protein</fullName>
    </submittedName>
</protein>
<proteinExistence type="predicted"/>
<organism evidence="3">
    <name type="scientific">Haemonchus placei</name>
    <name type="common">Barber's pole worm</name>
    <dbReference type="NCBI Taxonomy" id="6290"/>
    <lineage>
        <taxon>Eukaryota</taxon>
        <taxon>Metazoa</taxon>
        <taxon>Ecdysozoa</taxon>
        <taxon>Nematoda</taxon>
        <taxon>Chromadorea</taxon>
        <taxon>Rhabditida</taxon>
        <taxon>Rhabditina</taxon>
        <taxon>Rhabditomorpha</taxon>
        <taxon>Strongyloidea</taxon>
        <taxon>Trichostrongylidae</taxon>
        <taxon>Haemonchus</taxon>
    </lineage>
</organism>
<sequence length="251" mass="28779">MMDDFARPYGSSDESASIGEENETLLNKDSVQPLVVPVQYDSSEDDEHEDDCEEDDEQSWDEVAIPYDRFVFTEENGPDDSVQNCTIATSSSNESLDFMFTETNRYAKEKMMVRNKDWTDTTVEEMKRLLGICLYVGIVKLPSMRDYWSTKPIFVCSVKIIVGNRFKAPLSCLHFVDKENADKKVDSIEINRFWTYSTLPFNECTSQKRKFTLMKQWYHSKDGSYLSNSTNLRATSTVSNCSSSVANVHTL</sequence>
<evidence type="ECO:0000256" key="1">
    <source>
        <dbReference type="SAM" id="MobiDB-lite"/>
    </source>
</evidence>
<feature type="region of interest" description="Disordered" evidence="1">
    <location>
        <begin position="1"/>
        <end position="58"/>
    </location>
</feature>